<protein>
    <submittedName>
        <fullName evidence="2 4">Uncharacterized protein</fullName>
    </submittedName>
</protein>
<name>A0A6G1FW10_9PEZI</name>
<keyword evidence="1" id="KW-0472">Membrane</keyword>
<keyword evidence="1" id="KW-0812">Transmembrane</keyword>
<dbReference type="EMBL" id="ML975170">
    <property type="protein sequence ID" value="KAF1809809.1"/>
    <property type="molecule type" value="Genomic_DNA"/>
</dbReference>
<reference evidence="4" key="2">
    <citation type="submission" date="2020-04" db="EMBL/GenBank/DDBJ databases">
        <authorList>
            <consortium name="NCBI Genome Project"/>
        </authorList>
    </citation>
    <scope>NUCLEOTIDE SEQUENCE</scope>
    <source>
        <strain evidence="4">CBS 781.70</strain>
    </source>
</reference>
<reference evidence="2 4" key="1">
    <citation type="submission" date="2020-01" db="EMBL/GenBank/DDBJ databases">
        <authorList>
            <consortium name="DOE Joint Genome Institute"/>
            <person name="Haridas S."/>
            <person name="Albert R."/>
            <person name="Binder M."/>
            <person name="Bloem J."/>
            <person name="Labutti K."/>
            <person name="Salamov A."/>
            <person name="Andreopoulos B."/>
            <person name="Baker S.E."/>
            <person name="Barry K."/>
            <person name="Bills G."/>
            <person name="Bluhm B.H."/>
            <person name="Cannon C."/>
            <person name="Castanera R."/>
            <person name="Culley D.E."/>
            <person name="Daum C."/>
            <person name="Ezra D."/>
            <person name="Gonzalez J.B."/>
            <person name="Henrissat B."/>
            <person name="Kuo A."/>
            <person name="Liang C."/>
            <person name="Lipzen A."/>
            <person name="Lutzoni F."/>
            <person name="Magnuson J."/>
            <person name="Mondo S."/>
            <person name="Nolan M."/>
            <person name="Ohm R."/>
            <person name="Pangilinan J."/>
            <person name="Park H.-J."/>
            <person name="Ramirez L."/>
            <person name="Alfaro M."/>
            <person name="Sun H."/>
            <person name="Tritt A."/>
            <person name="Yoshinaga Y."/>
            <person name="Zwiers L.-H."/>
            <person name="Turgeon B.G."/>
            <person name="Goodwin S.B."/>
            <person name="Spatafora J.W."/>
            <person name="Crous P.W."/>
            <person name="Grigoriev I.V."/>
        </authorList>
    </citation>
    <scope>NUCLEOTIDE SEQUENCE</scope>
    <source>
        <strain evidence="2 4">CBS 781.70</strain>
    </source>
</reference>
<sequence length="77" mass="8922">MRYVPWSEEVTLYGMIWIKYLDQISGSILAALQTCSAVVLYLTSTEYEFPRIVMRDRKFPPLHGHDGVTCSVRDGYF</sequence>
<evidence type="ECO:0000313" key="3">
    <source>
        <dbReference type="Proteomes" id="UP000504638"/>
    </source>
</evidence>
<dbReference type="RefSeq" id="XP_033531440.1">
    <property type="nucleotide sequence ID" value="XM_033680071.1"/>
</dbReference>
<gene>
    <name evidence="2 4" type="ORF">P152DRAFT_461201</name>
</gene>
<dbReference type="Proteomes" id="UP000504638">
    <property type="component" value="Unplaced"/>
</dbReference>
<reference evidence="4" key="3">
    <citation type="submission" date="2025-04" db="UniProtKB">
        <authorList>
            <consortium name="RefSeq"/>
        </authorList>
    </citation>
    <scope>IDENTIFICATION</scope>
    <source>
        <strain evidence="4">CBS 781.70</strain>
    </source>
</reference>
<keyword evidence="3" id="KW-1185">Reference proteome</keyword>
<evidence type="ECO:0000256" key="1">
    <source>
        <dbReference type="SAM" id="Phobius"/>
    </source>
</evidence>
<evidence type="ECO:0000313" key="2">
    <source>
        <dbReference type="EMBL" id="KAF1809809.1"/>
    </source>
</evidence>
<keyword evidence="1" id="KW-1133">Transmembrane helix</keyword>
<evidence type="ECO:0000313" key="4">
    <source>
        <dbReference type="RefSeq" id="XP_033531440.1"/>
    </source>
</evidence>
<organism evidence="2">
    <name type="scientific">Eremomyces bilateralis CBS 781.70</name>
    <dbReference type="NCBI Taxonomy" id="1392243"/>
    <lineage>
        <taxon>Eukaryota</taxon>
        <taxon>Fungi</taxon>
        <taxon>Dikarya</taxon>
        <taxon>Ascomycota</taxon>
        <taxon>Pezizomycotina</taxon>
        <taxon>Dothideomycetes</taxon>
        <taxon>Dothideomycetes incertae sedis</taxon>
        <taxon>Eremomycetales</taxon>
        <taxon>Eremomycetaceae</taxon>
        <taxon>Eremomyces</taxon>
    </lineage>
</organism>
<feature type="transmembrane region" description="Helical" evidence="1">
    <location>
        <begin position="20"/>
        <end position="42"/>
    </location>
</feature>
<dbReference type="GeneID" id="54420641"/>
<dbReference type="AlphaFoldDB" id="A0A6G1FW10"/>
<accession>A0A6G1FW10</accession>
<proteinExistence type="predicted"/>